<evidence type="ECO:0000313" key="5">
    <source>
        <dbReference type="EMBL" id="GBG29220.1"/>
    </source>
</evidence>
<dbReference type="Pfam" id="PF01370">
    <property type="entry name" value="Epimerase"/>
    <property type="match status" value="1"/>
</dbReference>
<organism evidence="5 6">
    <name type="scientific">Hondaea fermentalgiana</name>
    <dbReference type="NCBI Taxonomy" id="2315210"/>
    <lineage>
        <taxon>Eukaryota</taxon>
        <taxon>Sar</taxon>
        <taxon>Stramenopiles</taxon>
        <taxon>Bigyra</taxon>
        <taxon>Labyrinthulomycetes</taxon>
        <taxon>Thraustochytrida</taxon>
        <taxon>Thraustochytriidae</taxon>
        <taxon>Hondaea</taxon>
    </lineage>
</organism>
<feature type="compositionally biased region" description="Polar residues" evidence="3">
    <location>
        <begin position="332"/>
        <end position="350"/>
    </location>
</feature>
<evidence type="ECO:0000256" key="2">
    <source>
        <dbReference type="ARBA" id="ARBA00023027"/>
    </source>
</evidence>
<protein>
    <submittedName>
        <fullName evidence="5">GDP-mannose 3,5-epimerase 1</fullName>
    </submittedName>
</protein>
<gene>
    <name evidence="5" type="ORF">FCC1311_054422</name>
</gene>
<feature type="domain" description="NAD-dependent epimerase/dehydratase" evidence="4">
    <location>
        <begin position="8"/>
        <end position="239"/>
    </location>
</feature>
<dbReference type="Proteomes" id="UP000241890">
    <property type="component" value="Unassembled WGS sequence"/>
</dbReference>
<dbReference type="OrthoDB" id="331544at2759"/>
<accession>A0A2R5GE56</accession>
<evidence type="ECO:0000313" key="6">
    <source>
        <dbReference type="Proteomes" id="UP000241890"/>
    </source>
</evidence>
<keyword evidence="2" id="KW-0520">NAD</keyword>
<dbReference type="SUPFAM" id="SSF51735">
    <property type="entry name" value="NAD(P)-binding Rossmann-fold domains"/>
    <property type="match status" value="1"/>
</dbReference>
<dbReference type="PANTHER" id="PTHR43574">
    <property type="entry name" value="EPIMERASE-RELATED"/>
    <property type="match status" value="1"/>
</dbReference>
<evidence type="ECO:0000259" key="4">
    <source>
        <dbReference type="Pfam" id="PF01370"/>
    </source>
</evidence>
<dbReference type="InterPro" id="IPR036291">
    <property type="entry name" value="NAD(P)-bd_dom_sf"/>
</dbReference>
<comment type="similarity">
    <text evidence="1">Belongs to the NAD(P)-dependent epimerase/dehydratase family.</text>
</comment>
<dbReference type="Gene3D" id="3.40.50.720">
    <property type="entry name" value="NAD(P)-binding Rossmann-like Domain"/>
    <property type="match status" value="1"/>
</dbReference>
<dbReference type="Gene3D" id="3.90.25.10">
    <property type="entry name" value="UDP-galactose 4-epimerase, domain 1"/>
    <property type="match status" value="1"/>
</dbReference>
<comment type="caution">
    <text evidence="5">The sequence shown here is derived from an EMBL/GenBank/DDBJ whole genome shotgun (WGS) entry which is preliminary data.</text>
</comment>
<dbReference type="InterPro" id="IPR001509">
    <property type="entry name" value="Epimerase_deHydtase"/>
</dbReference>
<keyword evidence="6" id="KW-1185">Reference proteome</keyword>
<feature type="region of interest" description="Disordered" evidence="3">
    <location>
        <begin position="324"/>
        <end position="350"/>
    </location>
</feature>
<dbReference type="EMBL" id="BEYU01000053">
    <property type="protein sequence ID" value="GBG29220.1"/>
    <property type="molecule type" value="Genomic_DNA"/>
</dbReference>
<dbReference type="AlphaFoldDB" id="A0A2R5GE56"/>
<evidence type="ECO:0000256" key="3">
    <source>
        <dbReference type="SAM" id="MobiDB-lite"/>
    </source>
</evidence>
<name>A0A2R5GE56_9STRA</name>
<reference evidence="5 6" key="1">
    <citation type="submission" date="2017-12" db="EMBL/GenBank/DDBJ databases">
        <title>Sequencing, de novo assembly and annotation of complete genome of a new Thraustochytrid species, strain FCC1311.</title>
        <authorList>
            <person name="Sedici K."/>
            <person name="Godart F."/>
            <person name="Aiese Cigliano R."/>
            <person name="Sanseverino W."/>
            <person name="Barakat M."/>
            <person name="Ortet P."/>
            <person name="Marechal E."/>
            <person name="Cagnac O."/>
            <person name="Amato A."/>
        </authorList>
    </citation>
    <scope>NUCLEOTIDE SEQUENCE [LARGE SCALE GENOMIC DNA]</scope>
</reference>
<proteinExistence type="inferred from homology"/>
<dbReference type="InParanoid" id="A0A2R5GE56"/>
<evidence type="ECO:0000256" key="1">
    <source>
        <dbReference type="ARBA" id="ARBA00007637"/>
    </source>
</evidence>
<sequence>MSDDKIKVCITGAGGFIAAHLGKKLKEQGKYVVAVDWKKQEFFKEEEFCDEFKLLDLRNLSNCVAATEGCQEVYNLAADMGGMGFIQSNHSVLFYNNTMISFNMVEAARRAGAKRFFYASSACVYNESKQEDEANPGLKEEDAWPAQPQDAYGLEKLASEELAMHYGRDFGFDVRIARFHNVYGPHGTWTGGREKAPAAFCRKALTSTEEFEIWGNGEQTRSFMYVDDCIEGILRLMDSDFLKPINLGSDEMVSMNQMADMVIELAGKTGQLKHKHVPGPEGVRGRNSDNTLIKKVLGWAPGIDLKSGLKLTMAWISDRIEEKRKEGASDADFQSSKVVTQSTESLDSLK</sequence>